<organism evidence="9 10">
    <name type="scientific">Chlamydomonas eustigma</name>
    <dbReference type="NCBI Taxonomy" id="1157962"/>
    <lineage>
        <taxon>Eukaryota</taxon>
        <taxon>Viridiplantae</taxon>
        <taxon>Chlorophyta</taxon>
        <taxon>core chlorophytes</taxon>
        <taxon>Chlorophyceae</taxon>
        <taxon>CS clade</taxon>
        <taxon>Chlamydomonadales</taxon>
        <taxon>Chlamydomonadaceae</taxon>
        <taxon>Chlamydomonas</taxon>
    </lineage>
</organism>
<dbReference type="PANTHER" id="PTHR24291:SF50">
    <property type="entry name" value="BIFUNCTIONAL ALBAFLAVENONE MONOOXYGENASE_TERPENE SYNTHASE"/>
    <property type="match status" value="1"/>
</dbReference>
<evidence type="ECO:0000256" key="5">
    <source>
        <dbReference type="ARBA" id="ARBA00023004"/>
    </source>
</evidence>
<keyword evidence="2 7" id="KW-0349">Heme</keyword>
<dbReference type="GO" id="GO:0016705">
    <property type="term" value="F:oxidoreductase activity, acting on paired donors, with incorporation or reduction of molecular oxygen"/>
    <property type="evidence" value="ECO:0007669"/>
    <property type="project" value="InterPro"/>
</dbReference>
<comment type="cofactor">
    <cofactor evidence="7">
        <name>heme</name>
        <dbReference type="ChEBI" id="CHEBI:30413"/>
    </cofactor>
</comment>
<keyword evidence="5 7" id="KW-0408">Iron</keyword>
<dbReference type="InterPro" id="IPR001128">
    <property type="entry name" value="Cyt_P450"/>
</dbReference>
<evidence type="ECO:0000256" key="6">
    <source>
        <dbReference type="ARBA" id="ARBA00023033"/>
    </source>
</evidence>
<comment type="similarity">
    <text evidence="1 8">Belongs to the cytochrome P450 family.</text>
</comment>
<evidence type="ECO:0000256" key="3">
    <source>
        <dbReference type="ARBA" id="ARBA00022723"/>
    </source>
</evidence>
<dbReference type="PRINTS" id="PR00463">
    <property type="entry name" value="EP450I"/>
</dbReference>
<dbReference type="EMBL" id="BEGY01000017">
    <property type="protein sequence ID" value="GAX76415.1"/>
    <property type="molecule type" value="Genomic_DNA"/>
</dbReference>
<dbReference type="Pfam" id="PF00067">
    <property type="entry name" value="p450"/>
    <property type="match status" value="1"/>
</dbReference>
<evidence type="ECO:0000256" key="7">
    <source>
        <dbReference type="PIRSR" id="PIRSR602401-1"/>
    </source>
</evidence>
<dbReference type="GO" id="GO:0020037">
    <property type="term" value="F:heme binding"/>
    <property type="evidence" value="ECO:0007669"/>
    <property type="project" value="InterPro"/>
</dbReference>
<dbReference type="Gene3D" id="1.10.630.10">
    <property type="entry name" value="Cytochrome P450"/>
    <property type="match status" value="1"/>
</dbReference>
<name>A0A250X041_9CHLO</name>
<evidence type="ECO:0000256" key="1">
    <source>
        <dbReference type="ARBA" id="ARBA00010617"/>
    </source>
</evidence>
<feature type="binding site" description="axial binding residue" evidence="7">
    <location>
        <position position="489"/>
    </location>
    <ligand>
        <name>heme</name>
        <dbReference type="ChEBI" id="CHEBI:30413"/>
    </ligand>
    <ligandPart>
        <name>Fe</name>
        <dbReference type="ChEBI" id="CHEBI:18248"/>
    </ligandPart>
</feature>
<dbReference type="OrthoDB" id="1470350at2759"/>
<evidence type="ECO:0000256" key="2">
    <source>
        <dbReference type="ARBA" id="ARBA00022617"/>
    </source>
</evidence>
<gene>
    <name evidence="9" type="ORF">CEUSTIGMA_g3860.t1</name>
</gene>
<keyword evidence="3 7" id="KW-0479">Metal-binding</keyword>
<comment type="caution">
    <text evidence="9">The sequence shown here is derived from an EMBL/GenBank/DDBJ whole genome shotgun (WGS) entry which is preliminary data.</text>
</comment>
<dbReference type="PROSITE" id="PS00086">
    <property type="entry name" value="CYTOCHROME_P450"/>
    <property type="match status" value="1"/>
</dbReference>
<proteinExistence type="inferred from homology"/>
<keyword evidence="10" id="KW-1185">Reference proteome</keyword>
<evidence type="ECO:0000313" key="10">
    <source>
        <dbReference type="Proteomes" id="UP000232323"/>
    </source>
</evidence>
<reference evidence="9 10" key="1">
    <citation type="submission" date="2017-08" db="EMBL/GenBank/DDBJ databases">
        <title>Acidophilic green algal genome provides insights into adaptation to an acidic environment.</title>
        <authorList>
            <person name="Hirooka S."/>
            <person name="Hirose Y."/>
            <person name="Kanesaki Y."/>
            <person name="Higuchi S."/>
            <person name="Fujiwara T."/>
            <person name="Onuma R."/>
            <person name="Era A."/>
            <person name="Ohbayashi R."/>
            <person name="Uzuka A."/>
            <person name="Nozaki H."/>
            <person name="Yoshikawa H."/>
            <person name="Miyagishima S.Y."/>
        </authorList>
    </citation>
    <scope>NUCLEOTIDE SEQUENCE [LARGE SCALE GENOMIC DNA]</scope>
    <source>
        <strain evidence="9 10">NIES-2499</strain>
    </source>
</reference>
<evidence type="ECO:0008006" key="11">
    <source>
        <dbReference type="Google" id="ProtNLM"/>
    </source>
</evidence>
<dbReference type="GO" id="GO:0004497">
    <property type="term" value="F:monooxygenase activity"/>
    <property type="evidence" value="ECO:0007669"/>
    <property type="project" value="UniProtKB-KW"/>
</dbReference>
<evidence type="ECO:0000256" key="4">
    <source>
        <dbReference type="ARBA" id="ARBA00023002"/>
    </source>
</evidence>
<evidence type="ECO:0000313" key="9">
    <source>
        <dbReference type="EMBL" id="GAX76415.1"/>
    </source>
</evidence>
<dbReference type="STRING" id="1157962.A0A250X041"/>
<keyword evidence="4 8" id="KW-0560">Oxidoreductase</keyword>
<dbReference type="Proteomes" id="UP000232323">
    <property type="component" value="Unassembled WGS sequence"/>
</dbReference>
<evidence type="ECO:0000256" key="8">
    <source>
        <dbReference type="RuleBase" id="RU000461"/>
    </source>
</evidence>
<dbReference type="InterPro" id="IPR017972">
    <property type="entry name" value="Cyt_P450_CS"/>
</dbReference>
<dbReference type="InterPro" id="IPR002401">
    <property type="entry name" value="Cyt_P450_E_grp-I"/>
</dbReference>
<protein>
    <recommendedName>
        <fullName evidence="11">Cytochrome P450</fullName>
    </recommendedName>
</protein>
<dbReference type="GO" id="GO:0005506">
    <property type="term" value="F:iron ion binding"/>
    <property type="evidence" value="ECO:0007669"/>
    <property type="project" value="InterPro"/>
</dbReference>
<dbReference type="PRINTS" id="PR00385">
    <property type="entry name" value="P450"/>
</dbReference>
<dbReference type="PANTHER" id="PTHR24291">
    <property type="entry name" value="CYTOCHROME P450 FAMILY 4"/>
    <property type="match status" value="1"/>
</dbReference>
<dbReference type="SUPFAM" id="SSF48264">
    <property type="entry name" value="Cytochrome P450"/>
    <property type="match status" value="1"/>
</dbReference>
<sequence length="546" mass="61510">MWFILITSGLSILIATFIAYTVLKHRLLRNGAPLPCPPRSLILRNIPLMADAMKKGMHIDLLWKGISEQLGSKIFFVDVIFFKLVVILDVDMAKEVLVTKNYPKSFTYDSFYSLIGGKKSILVSGGNLWHEQRMVFNPGFHYQYLKNLVPIFASNTERLVSILDKRCVTQEVVSMHLLLTKLTMDIICEVVLGVTFNVLTKEEGRTSELYSSFKELMDNVLWFFKRQGIEWTRDYLPWNALTMYRLETRYNNILIPIIKQRMAELEAEPALGSPAPSPKGSWVGGGLEEDPMFRSLPSFGSDHLSLDGSLGTLAGNSDKDMCVLSVALRTAKEKGIKMELDTVLAQVKTFFLAGHDTTATTVSWAIYELAHNKEAEEKMVAEINQVCGGRIPTSDDLSQLTYTGCVVREALRMWPPGGTTRIAPVGATLKGYGIGGHPLYIPHYCLHRDPQLWGEDADEFKPERWLDEDKLQKMNPFAYQPFSKGKRNCIGQTFAVLEARTLLAMLYSKFSFQYAGSEPERQVHNVTSHPKDGVLMRVVSRAGMSQ</sequence>
<accession>A0A250X041</accession>
<dbReference type="InterPro" id="IPR050196">
    <property type="entry name" value="Cytochrome_P450_Monoox"/>
</dbReference>
<dbReference type="InterPro" id="IPR036396">
    <property type="entry name" value="Cyt_P450_sf"/>
</dbReference>
<dbReference type="AlphaFoldDB" id="A0A250X041"/>
<keyword evidence="6 8" id="KW-0503">Monooxygenase</keyword>